<keyword evidence="1" id="KW-1133">Transmembrane helix</keyword>
<dbReference type="Pfam" id="PF11298">
    <property type="entry name" value="DUF3099"/>
    <property type="match status" value="1"/>
</dbReference>
<sequence>MARVRHRDEAVRITTAAQSHEHDISVRQRHYLISMSIRVVCFVGAVFAGANGINWLWPLLIVGAIVLPYVAVVGANAAHTRDEDLSLLDTGYRRELTDGDDKPQGEL</sequence>
<comment type="caution">
    <text evidence="2">The sequence shown here is derived from an EMBL/GenBank/DDBJ whole genome shotgun (WGS) entry which is preliminary data.</text>
</comment>
<accession>A0ABP5DEE4</accession>
<evidence type="ECO:0000313" key="3">
    <source>
        <dbReference type="Proteomes" id="UP001500571"/>
    </source>
</evidence>
<dbReference type="InterPro" id="IPR021449">
    <property type="entry name" value="DUF3099"/>
</dbReference>
<name>A0ABP5DEE4_9ACTN</name>
<keyword evidence="3" id="KW-1185">Reference proteome</keyword>
<gene>
    <name evidence="2" type="ORF">GCM10009798_44770</name>
</gene>
<evidence type="ECO:0008006" key="4">
    <source>
        <dbReference type="Google" id="ProtNLM"/>
    </source>
</evidence>
<evidence type="ECO:0000256" key="1">
    <source>
        <dbReference type="SAM" id="Phobius"/>
    </source>
</evidence>
<keyword evidence="1" id="KW-0472">Membrane</keyword>
<keyword evidence="1" id="KW-0812">Transmembrane</keyword>
<feature type="transmembrane region" description="Helical" evidence="1">
    <location>
        <begin position="31"/>
        <end position="50"/>
    </location>
</feature>
<protein>
    <recommendedName>
        <fullName evidence="4">DUF3099 domain-containing protein</fullName>
    </recommendedName>
</protein>
<organism evidence="2 3">
    <name type="scientific">Nocardioides panacihumi</name>
    <dbReference type="NCBI Taxonomy" id="400774"/>
    <lineage>
        <taxon>Bacteria</taxon>
        <taxon>Bacillati</taxon>
        <taxon>Actinomycetota</taxon>
        <taxon>Actinomycetes</taxon>
        <taxon>Propionibacteriales</taxon>
        <taxon>Nocardioidaceae</taxon>
        <taxon>Nocardioides</taxon>
    </lineage>
</organism>
<feature type="transmembrane region" description="Helical" evidence="1">
    <location>
        <begin position="56"/>
        <end position="78"/>
    </location>
</feature>
<proteinExistence type="predicted"/>
<reference evidence="3" key="1">
    <citation type="journal article" date="2019" name="Int. J. Syst. Evol. Microbiol.">
        <title>The Global Catalogue of Microorganisms (GCM) 10K type strain sequencing project: providing services to taxonomists for standard genome sequencing and annotation.</title>
        <authorList>
            <consortium name="The Broad Institute Genomics Platform"/>
            <consortium name="The Broad Institute Genome Sequencing Center for Infectious Disease"/>
            <person name="Wu L."/>
            <person name="Ma J."/>
        </authorList>
    </citation>
    <scope>NUCLEOTIDE SEQUENCE [LARGE SCALE GENOMIC DNA]</scope>
    <source>
        <strain evidence="3">JCM 15309</strain>
    </source>
</reference>
<dbReference type="RefSeq" id="WP_344048849.1">
    <property type="nucleotide sequence ID" value="NZ_BAAAPB010000008.1"/>
</dbReference>
<dbReference type="Proteomes" id="UP001500571">
    <property type="component" value="Unassembled WGS sequence"/>
</dbReference>
<dbReference type="EMBL" id="BAAAPB010000008">
    <property type="protein sequence ID" value="GAA1978582.1"/>
    <property type="molecule type" value="Genomic_DNA"/>
</dbReference>
<evidence type="ECO:0000313" key="2">
    <source>
        <dbReference type="EMBL" id="GAA1978582.1"/>
    </source>
</evidence>